<dbReference type="GO" id="GO:0006506">
    <property type="term" value="P:GPI anchor biosynthetic process"/>
    <property type="evidence" value="ECO:0007669"/>
    <property type="project" value="InterPro"/>
</dbReference>
<reference evidence="2" key="1">
    <citation type="submission" date="2022-01" db="EMBL/GenBank/DDBJ databases">
        <authorList>
            <person name="King R."/>
        </authorList>
    </citation>
    <scope>NUCLEOTIDE SEQUENCE</scope>
</reference>
<dbReference type="PANTHER" id="PTHR21329:SF3">
    <property type="entry name" value="PHOSPHATIDYLINOSITOL N-ACETYLGLUCOSAMINYLTRANSFERASE SUBUNIT Q"/>
    <property type="match status" value="1"/>
</dbReference>
<gene>
    <name evidence="2" type="ORF">CEUTPL_LOCUS14110</name>
</gene>
<dbReference type="Pfam" id="PF05024">
    <property type="entry name" value="Gpi1"/>
    <property type="match status" value="1"/>
</dbReference>
<evidence type="ECO:0000256" key="1">
    <source>
        <dbReference type="SAM" id="Phobius"/>
    </source>
</evidence>
<keyword evidence="1" id="KW-0472">Membrane</keyword>
<keyword evidence="1" id="KW-1133">Transmembrane helix</keyword>
<feature type="transmembrane region" description="Helical" evidence="1">
    <location>
        <begin position="357"/>
        <end position="376"/>
    </location>
</feature>
<dbReference type="OrthoDB" id="70250at2759"/>
<dbReference type="InterPro" id="IPR007720">
    <property type="entry name" value="PigQ/GPI1"/>
</dbReference>
<feature type="transmembrane region" description="Helical" evidence="1">
    <location>
        <begin position="313"/>
        <end position="337"/>
    </location>
</feature>
<dbReference type="AlphaFoldDB" id="A0A9N9QK28"/>
<feature type="transmembrane region" description="Helical" evidence="1">
    <location>
        <begin position="197"/>
        <end position="215"/>
    </location>
</feature>
<organism evidence="2 3">
    <name type="scientific">Ceutorhynchus assimilis</name>
    <name type="common">cabbage seed weevil</name>
    <dbReference type="NCBI Taxonomy" id="467358"/>
    <lineage>
        <taxon>Eukaryota</taxon>
        <taxon>Metazoa</taxon>
        <taxon>Ecdysozoa</taxon>
        <taxon>Arthropoda</taxon>
        <taxon>Hexapoda</taxon>
        <taxon>Insecta</taxon>
        <taxon>Pterygota</taxon>
        <taxon>Neoptera</taxon>
        <taxon>Endopterygota</taxon>
        <taxon>Coleoptera</taxon>
        <taxon>Polyphaga</taxon>
        <taxon>Cucujiformia</taxon>
        <taxon>Curculionidae</taxon>
        <taxon>Ceutorhynchinae</taxon>
        <taxon>Ceutorhynchus</taxon>
    </lineage>
</organism>
<feature type="transmembrane region" description="Helical" evidence="1">
    <location>
        <begin position="285"/>
        <end position="307"/>
    </location>
</feature>
<name>A0A9N9QK28_9CUCU</name>
<keyword evidence="3" id="KW-1185">Reference proteome</keyword>
<evidence type="ECO:0008006" key="4">
    <source>
        <dbReference type="Google" id="ProtNLM"/>
    </source>
</evidence>
<dbReference type="GO" id="GO:0005783">
    <property type="term" value="C:endoplasmic reticulum"/>
    <property type="evidence" value="ECO:0007669"/>
    <property type="project" value="TreeGrafter"/>
</dbReference>
<accession>A0A9N9QK28</accession>
<dbReference type="Proteomes" id="UP001152799">
    <property type="component" value="Chromosome 9"/>
</dbReference>
<proteinExistence type="predicted"/>
<dbReference type="GO" id="GO:0016020">
    <property type="term" value="C:membrane"/>
    <property type="evidence" value="ECO:0007669"/>
    <property type="project" value="InterPro"/>
</dbReference>
<dbReference type="EMBL" id="OU892285">
    <property type="protein sequence ID" value="CAG9773724.1"/>
    <property type="molecule type" value="Genomic_DNA"/>
</dbReference>
<evidence type="ECO:0000313" key="2">
    <source>
        <dbReference type="EMBL" id="CAG9773724.1"/>
    </source>
</evidence>
<evidence type="ECO:0000313" key="3">
    <source>
        <dbReference type="Proteomes" id="UP001152799"/>
    </source>
</evidence>
<feature type="transmembrane region" description="Helical" evidence="1">
    <location>
        <begin position="138"/>
        <end position="154"/>
    </location>
</feature>
<keyword evidence="1" id="KW-0812">Transmembrane</keyword>
<dbReference type="PANTHER" id="PTHR21329">
    <property type="entry name" value="PHOSPHATIDYLINOSITOL N-ACETYLGLUCOSAMINYLTRANSFERASE SUBUNIT Q-RELATED"/>
    <property type="match status" value="1"/>
</dbReference>
<protein>
    <recommendedName>
        <fullName evidence="4">Phosphatidylinositol N-acetylglucosaminyltransferase subunit Q</fullName>
    </recommendedName>
</protein>
<sequence>MFTNHNNILVFIPKNFLPDKSGFIQGFYKNHENSEAYYITNSQVVSQCTDHIGYTGKFLTGDFLGKNTIFIEYGTTNIRVNHDSGSIITQVYYDYEAFRNSNVLCNNEEDTNYGIHIRELNEKLGLNKRRTHNNKPNILYWLIVLLNLVTKLFLKLRPLMKSSAIFTHLDSNIKTLKWFLTVLNEERSFSPRIGNTVTAKLIDLILGVAFIYVCIDYKCLIISNFDHISQIFVTNLRELLIYLMGSPIGLKLNYAFNNSLGKFFFCHINLWMVFLHTMQPLLDAIFLIILLPALLGFSCQIAIFSDIISVATFHVYCIYIYAARLFSLQLRGLISLWRLFIGRKSNPLRNRVDSCEYSSNQLFIGTLGFTLLLFLLPTTTMYYTVFAAFRLATLLSFALLSKIKNVISNIPLYIIILWIFRSSSIAGAPQLSWIPTTNNQTQIEIKLTPLSLGQSIEKFTKNNKETGDIEPSFGTVITHLFTGQLM</sequence>